<dbReference type="InterPro" id="IPR023393">
    <property type="entry name" value="START-like_dom_sf"/>
</dbReference>
<comment type="similarity">
    <text evidence="1">Belongs to the AHA1 family.</text>
</comment>
<dbReference type="InterPro" id="IPR013538">
    <property type="entry name" value="ASHA1/2-like_C"/>
</dbReference>
<dbReference type="EMBL" id="LWSG01000008">
    <property type="protein sequence ID" value="OAS87589.1"/>
    <property type="molecule type" value="Genomic_DNA"/>
</dbReference>
<keyword evidence="4" id="KW-1185">Reference proteome</keyword>
<dbReference type="Pfam" id="PF08327">
    <property type="entry name" value="AHSA1"/>
    <property type="match status" value="1"/>
</dbReference>
<dbReference type="Gene3D" id="3.30.530.20">
    <property type="match status" value="1"/>
</dbReference>
<reference evidence="4" key="1">
    <citation type="submission" date="2016-04" db="EMBL/GenBank/DDBJ databases">
        <authorList>
            <person name="Lyu Z."/>
            <person name="Lyu W."/>
        </authorList>
    </citation>
    <scope>NUCLEOTIDE SEQUENCE [LARGE SCALE GENOMIC DNA]</scope>
    <source>
        <strain evidence="4">C44</strain>
    </source>
</reference>
<dbReference type="AlphaFoldDB" id="A0A179T3D1"/>
<sequence>MTNNQEKVPEIRKTTVFNASIEKVWQAVSSSEGIAEWFMPNDFEPKEGHEFTLHSPYEKSPCKVLEVNPPTGLTFTWGVFGWKVSFELKELEGKTEFTLIHSGWGAPNEVVGPAGETHTVIRDRMNNGWEGIVNDRLRKVVEG</sequence>
<evidence type="ECO:0000313" key="4">
    <source>
        <dbReference type="Proteomes" id="UP000078534"/>
    </source>
</evidence>
<dbReference type="OrthoDB" id="2355173at2"/>
<evidence type="ECO:0000256" key="1">
    <source>
        <dbReference type="ARBA" id="ARBA00006817"/>
    </source>
</evidence>
<evidence type="ECO:0000259" key="2">
    <source>
        <dbReference type="Pfam" id="PF08327"/>
    </source>
</evidence>
<organism evidence="3 4">
    <name type="scientific">Metabacillus litoralis</name>
    <dbReference type="NCBI Taxonomy" id="152268"/>
    <lineage>
        <taxon>Bacteria</taxon>
        <taxon>Bacillati</taxon>
        <taxon>Bacillota</taxon>
        <taxon>Bacilli</taxon>
        <taxon>Bacillales</taxon>
        <taxon>Bacillaceae</taxon>
        <taxon>Metabacillus</taxon>
    </lineage>
</organism>
<protein>
    <recommendedName>
        <fullName evidence="2">Activator of Hsp90 ATPase homologue 1/2-like C-terminal domain-containing protein</fullName>
    </recommendedName>
</protein>
<dbReference type="Proteomes" id="UP000078534">
    <property type="component" value="Unassembled WGS sequence"/>
</dbReference>
<accession>A0A179T3D1</accession>
<comment type="caution">
    <text evidence="3">The sequence shown here is derived from an EMBL/GenBank/DDBJ whole genome shotgun (WGS) entry which is preliminary data.</text>
</comment>
<gene>
    <name evidence="3" type="ORF">A6K24_19280</name>
</gene>
<dbReference type="SUPFAM" id="SSF55961">
    <property type="entry name" value="Bet v1-like"/>
    <property type="match status" value="1"/>
</dbReference>
<proteinExistence type="inferred from homology"/>
<evidence type="ECO:0000313" key="3">
    <source>
        <dbReference type="EMBL" id="OAS87589.1"/>
    </source>
</evidence>
<dbReference type="STRING" id="152268.A6K24_19280"/>
<feature type="domain" description="Activator of Hsp90 ATPase homologue 1/2-like C-terminal" evidence="2">
    <location>
        <begin position="18"/>
        <end position="142"/>
    </location>
</feature>
<dbReference type="CDD" id="cd07814">
    <property type="entry name" value="SRPBCC_CalC_Aha1-like"/>
    <property type="match status" value="1"/>
</dbReference>
<dbReference type="RefSeq" id="WP_066329721.1">
    <property type="nucleotide sequence ID" value="NZ_LWSG01000008.1"/>
</dbReference>
<name>A0A179T3D1_9BACI</name>